<dbReference type="Gene3D" id="3.80.10.10">
    <property type="entry name" value="Ribonuclease Inhibitor"/>
    <property type="match status" value="1"/>
</dbReference>
<proteinExistence type="predicted"/>
<evidence type="ECO:0008006" key="3">
    <source>
        <dbReference type="Google" id="ProtNLM"/>
    </source>
</evidence>
<dbReference type="SUPFAM" id="SSF52047">
    <property type="entry name" value="RNI-like"/>
    <property type="match status" value="1"/>
</dbReference>
<evidence type="ECO:0000313" key="2">
    <source>
        <dbReference type="Proteomes" id="UP000318081"/>
    </source>
</evidence>
<name>A0ABX5Y0H5_9BACT</name>
<dbReference type="Proteomes" id="UP000318081">
    <property type="component" value="Chromosome"/>
</dbReference>
<keyword evidence="2" id="KW-1185">Reference proteome</keyword>
<protein>
    <recommendedName>
        <fullName evidence="3">Leucine Rich repeats (2 copies)</fullName>
    </recommendedName>
</protein>
<dbReference type="EMBL" id="CP036432">
    <property type="protein sequence ID" value="QDV87773.1"/>
    <property type="molecule type" value="Genomic_DNA"/>
</dbReference>
<sequence>MERMKIPSIQSGWLTAINKPLVKRGYWAWPLAKFDATTLFLCAALPFITTVAVAQQPTVDDADRMVAVTISANQADRQPPVGNSARRLCRAEPDKNIPDWNVEGWQAYQRLWNELAANPDDPALRKYLGLPIGSAAERDTFVIKSARGRSAPKWLGWRSGSYRQVETPHLQLFSHADEATTREVATDMERVYWIWTQLFFPLWEGNHQVALHLRDIDPEQSVASSLANNPARLASRRKLRIVLLKDADDYARTLGTSTPGISQSTGLYSDQRQTSFFYPSPSADAVASRRHELVHQLFREATRSRLTGELPGARADFWLIEGIAGYFESLHVDRARATVGGWDSPRLQFARYRVLGGRDFIPLQELRTAGHAAAQQQSDLARWYANAIAYTHLLLDGDSVAHRRWVYQQLATLYQIPLDVPAAAAPESPERGLIDFLRVDDAVLRENPTSRPLTQLCFSNCETTPTGLASLTTSTDCQWMDLSRQPVATADVTRLCPTPNQLDQLSLEATRVDDSIHAWLRQATNLRELDLSWTTCGDQTVAAVANHNALQTLWLTGTQVTDASIPTLAAIGTLQSIDVQRTAITSAGLAKLKTLRPDCNINPLQLRVQ</sequence>
<organism evidence="1 2">
    <name type="scientific">Stieleria magnilauensis</name>
    <dbReference type="NCBI Taxonomy" id="2527963"/>
    <lineage>
        <taxon>Bacteria</taxon>
        <taxon>Pseudomonadati</taxon>
        <taxon>Planctomycetota</taxon>
        <taxon>Planctomycetia</taxon>
        <taxon>Pirellulales</taxon>
        <taxon>Pirellulaceae</taxon>
        <taxon>Stieleria</taxon>
    </lineage>
</organism>
<evidence type="ECO:0000313" key="1">
    <source>
        <dbReference type="EMBL" id="QDV87773.1"/>
    </source>
</evidence>
<accession>A0ABX5Y0H5</accession>
<reference evidence="1 2" key="1">
    <citation type="submission" date="2019-02" db="EMBL/GenBank/DDBJ databases">
        <title>Deep-cultivation of Planctomycetes and their phenomic and genomic characterization uncovers novel biology.</title>
        <authorList>
            <person name="Wiegand S."/>
            <person name="Jogler M."/>
            <person name="Boedeker C."/>
            <person name="Pinto D."/>
            <person name="Vollmers J."/>
            <person name="Rivas-Marin E."/>
            <person name="Kohn T."/>
            <person name="Peeters S.H."/>
            <person name="Heuer A."/>
            <person name="Rast P."/>
            <person name="Oberbeckmann S."/>
            <person name="Bunk B."/>
            <person name="Jeske O."/>
            <person name="Meyerdierks A."/>
            <person name="Storesund J.E."/>
            <person name="Kallscheuer N."/>
            <person name="Luecker S."/>
            <person name="Lage O.M."/>
            <person name="Pohl T."/>
            <person name="Merkel B.J."/>
            <person name="Hornburger P."/>
            <person name="Mueller R.-W."/>
            <person name="Bruemmer F."/>
            <person name="Labrenz M."/>
            <person name="Spormann A.M."/>
            <person name="Op den Camp H."/>
            <person name="Overmann J."/>
            <person name="Amann R."/>
            <person name="Jetten M.S.M."/>
            <person name="Mascher T."/>
            <person name="Medema M.H."/>
            <person name="Devos D.P."/>
            <person name="Kaster A.-K."/>
            <person name="Ovreas L."/>
            <person name="Rohde M."/>
            <person name="Galperin M.Y."/>
            <person name="Jogler C."/>
        </authorList>
    </citation>
    <scope>NUCLEOTIDE SEQUENCE [LARGE SCALE GENOMIC DNA]</scope>
    <source>
        <strain evidence="1 2">TBK1r</strain>
    </source>
</reference>
<dbReference type="InterPro" id="IPR032675">
    <property type="entry name" value="LRR_dom_sf"/>
</dbReference>
<gene>
    <name evidence="1" type="ORF">TBK1r_68050</name>
</gene>